<dbReference type="PANTHER" id="PTHR11690:SF248">
    <property type="entry name" value="PICKPOCKET 17, ISOFORM A"/>
    <property type="match status" value="1"/>
</dbReference>
<dbReference type="Gene3D" id="2.60.470.10">
    <property type="entry name" value="Acid-sensing ion channels like domains"/>
    <property type="match status" value="1"/>
</dbReference>
<evidence type="ECO:0000256" key="1">
    <source>
        <dbReference type="ARBA" id="ARBA00004141"/>
    </source>
</evidence>
<comment type="subcellular location">
    <subcellularLocation>
        <location evidence="1">Membrane</location>
        <topology evidence="1">Multi-pass membrane protein</topology>
    </subcellularLocation>
</comment>
<evidence type="ECO:0000256" key="14">
    <source>
        <dbReference type="SAM" id="MobiDB-lite"/>
    </source>
</evidence>
<evidence type="ECO:0000256" key="13">
    <source>
        <dbReference type="RuleBase" id="RU000679"/>
    </source>
</evidence>
<keyword evidence="8 13" id="KW-0406">Ion transport</keyword>
<dbReference type="Proteomes" id="UP000659654">
    <property type="component" value="Unassembled WGS sequence"/>
</dbReference>
<proteinExistence type="inferred from homology"/>
<dbReference type="PANTHER" id="PTHR11690">
    <property type="entry name" value="AMILORIDE-SENSITIVE SODIUM CHANNEL-RELATED"/>
    <property type="match status" value="1"/>
</dbReference>
<feature type="compositionally biased region" description="Polar residues" evidence="14">
    <location>
        <begin position="1"/>
        <end position="18"/>
    </location>
</feature>
<dbReference type="GO" id="GO:0015280">
    <property type="term" value="F:ligand-gated sodium channel activity"/>
    <property type="evidence" value="ECO:0007669"/>
    <property type="project" value="TreeGrafter"/>
</dbReference>
<evidence type="ECO:0000256" key="9">
    <source>
        <dbReference type="ARBA" id="ARBA00023136"/>
    </source>
</evidence>
<comment type="similarity">
    <text evidence="2 13">Belongs to the amiloride-sensitive sodium channel (TC 1.A.6) family.</text>
</comment>
<keyword evidence="3 13" id="KW-0813">Transport</keyword>
<evidence type="ECO:0000256" key="6">
    <source>
        <dbReference type="ARBA" id="ARBA00022989"/>
    </source>
</evidence>
<evidence type="ECO:0000256" key="8">
    <source>
        <dbReference type="ARBA" id="ARBA00023065"/>
    </source>
</evidence>
<evidence type="ECO:0000313" key="15">
    <source>
        <dbReference type="EMBL" id="CAD5224872.1"/>
    </source>
</evidence>
<keyword evidence="4 13" id="KW-0894">Sodium channel</keyword>
<evidence type="ECO:0000256" key="10">
    <source>
        <dbReference type="ARBA" id="ARBA00023180"/>
    </source>
</evidence>
<dbReference type="Proteomes" id="UP000582659">
    <property type="component" value="Unassembled WGS sequence"/>
</dbReference>
<reference evidence="15" key="1">
    <citation type="submission" date="2020-09" db="EMBL/GenBank/DDBJ databases">
        <authorList>
            <person name="Kikuchi T."/>
        </authorList>
    </citation>
    <scope>NUCLEOTIDE SEQUENCE</scope>
    <source>
        <strain evidence="15">Ka4C1</strain>
    </source>
</reference>
<keyword evidence="6" id="KW-1133">Transmembrane helix</keyword>
<evidence type="ECO:0000313" key="16">
    <source>
        <dbReference type="Proteomes" id="UP000659654"/>
    </source>
</evidence>
<dbReference type="AlphaFoldDB" id="A0A7I8XDJ6"/>
<keyword evidence="16" id="KW-1185">Reference proteome</keyword>
<keyword evidence="11 13" id="KW-0739">Sodium transport</keyword>
<dbReference type="GO" id="GO:0005886">
    <property type="term" value="C:plasma membrane"/>
    <property type="evidence" value="ECO:0007669"/>
    <property type="project" value="TreeGrafter"/>
</dbReference>
<keyword evidence="12 13" id="KW-0407">Ion channel</keyword>
<feature type="region of interest" description="Disordered" evidence="14">
    <location>
        <begin position="1"/>
        <end position="35"/>
    </location>
</feature>
<dbReference type="EMBL" id="CAJFCV020000004">
    <property type="protein sequence ID" value="CAG9113821.1"/>
    <property type="molecule type" value="Genomic_DNA"/>
</dbReference>
<comment type="caution">
    <text evidence="15">The sequence shown here is derived from an EMBL/GenBank/DDBJ whole genome shotgun (WGS) entry which is preliminary data.</text>
</comment>
<name>A0A7I8XDJ6_BURXY</name>
<dbReference type="EMBL" id="CAJFDI010000004">
    <property type="protein sequence ID" value="CAD5224872.1"/>
    <property type="molecule type" value="Genomic_DNA"/>
</dbReference>
<evidence type="ECO:0000256" key="12">
    <source>
        <dbReference type="ARBA" id="ARBA00023303"/>
    </source>
</evidence>
<dbReference type="Gene3D" id="1.10.287.820">
    <property type="entry name" value="Acid-sensing ion channel domain"/>
    <property type="match status" value="1"/>
</dbReference>
<keyword evidence="5 13" id="KW-0812">Transmembrane</keyword>
<dbReference type="InterPro" id="IPR001873">
    <property type="entry name" value="ENaC"/>
</dbReference>
<keyword evidence="10" id="KW-0325">Glycoprotein</keyword>
<evidence type="ECO:0000256" key="7">
    <source>
        <dbReference type="ARBA" id="ARBA00023053"/>
    </source>
</evidence>
<keyword evidence="9" id="KW-0472">Membrane</keyword>
<sequence>MTPLSTSPTTEKQSARYETTTTNTKGNEGSYGTPTISRAQTTKLTTTTVTSTDTQQILLAKTKATSESNANETTYTANFESADSSVTINAKTLDGLHSTAARLTELQREELCVSADELIRDCRFSGATCRRDFKRTYNVDYGYCYTVNYNQSFATRVAGRQQALELVLYYPISEYLPNIESTGFKVLVHSANQPPFPDNFGELVRPGTELILRIQKENFDRLSSPYGDCDTLELLEGRGQRYYYDGDFTTEGCLRSCFQDQVYSNCSCADPRFFYDPEEYCSKLAPTETACLTNHIQVYGDFYKSSCDCKTACKEEEYRAVTATSQWPANDFYMAECDLRNYTGCDADYRENGAAIAVFFDSTSYIRITENPKITTISLFNEIAGLSGLWLGICSMFLAELLLLLIQFSINLLNFDRELPEVPSFRYLNIQMTRNRQNLANNRPYSSKSLPNLVFREFPRVTDAVAMPNMIYVDPSNGYDVPNVFYSEKQNFLYLE</sequence>
<feature type="compositionally biased region" description="Polar residues" evidence="14">
    <location>
        <begin position="25"/>
        <end position="35"/>
    </location>
</feature>
<gene>
    <name evidence="15" type="ORF">BXYJ_LOCUS8261</name>
</gene>
<accession>A0A7I8XDJ6</accession>
<dbReference type="OrthoDB" id="5861596at2759"/>
<evidence type="ECO:0000256" key="2">
    <source>
        <dbReference type="ARBA" id="ARBA00007193"/>
    </source>
</evidence>
<evidence type="ECO:0000256" key="4">
    <source>
        <dbReference type="ARBA" id="ARBA00022461"/>
    </source>
</evidence>
<keyword evidence="7" id="KW-0915">Sodium</keyword>
<dbReference type="Pfam" id="PF00858">
    <property type="entry name" value="ASC"/>
    <property type="match status" value="1"/>
</dbReference>
<dbReference type="PRINTS" id="PR01078">
    <property type="entry name" value="AMINACHANNEL"/>
</dbReference>
<organism evidence="15 16">
    <name type="scientific">Bursaphelenchus xylophilus</name>
    <name type="common">Pinewood nematode worm</name>
    <name type="synonym">Aphelenchoides xylophilus</name>
    <dbReference type="NCBI Taxonomy" id="6326"/>
    <lineage>
        <taxon>Eukaryota</taxon>
        <taxon>Metazoa</taxon>
        <taxon>Ecdysozoa</taxon>
        <taxon>Nematoda</taxon>
        <taxon>Chromadorea</taxon>
        <taxon>Rhabditida</taxon>
        <taxon>Tylenchina</taxon>
        <taxon>Tylenchomorpha</taxon>
        <taxon>Aphelenchoidea</taxon>
        <taxon>Aphelenchoididae</taxon>
        <taxon>Bursaphelenchus</taxon>
    </lineage>
</organism>
<protein>
    <submittedName>
        <fullName evidence="15">(pine wood nematode) hypothetical protein</fullName>
    </submittedName>
</protein>
<evidence type="ECO:0000256" key="11">
    <source>
        <dbReference type="ARBA" id="ARBA00023201"/>
    </source>
</evidence>
<evidence type="ECO:0000256" key="3">
    <source>
        <dbReference type="ARBA" id="ARBA00022448"/>
    </source>
</evidence>
<dbReference type="SMR" id="A0A7I8XDJ6"/>
<evidence type="ECO:0000256" key="5">
    <source>
        <dbReference type="ARBA" id="ARBA00022692"/>
    </source>
</evidence>